<dbReference type="Gene3D" id="3.10.105.10">
    <property type="entry name" value="Dipeptide-binding Protein, Domain 3"/>
    <property type="match status" value="1"/>
</dbReference>
<evidence type="ECO:0000256" key="2">
    <source>
        <dbReference type="ARBA" id="ARBA00005695"/>
    </source>
</evidence>
<evidence type="ECO:0000256" key="1">
    <source>
        <dbReference type="ARBA" id="ARBA00004193"/>
    </source>
</evidence>
<comment type="similarity">
    <text evidence="2">Belongs to the bacterial solute-binding protein 5 family.</text>
</comment>
<dbReference type="PANTHER" id="PTHR30290:SF10">
    <property type="entry name" value="PERIPLASMIC OLIGOPEPTIDE-BINDING PROTEIN-RELATED"/>
    <property type="match status" value="1"/>
</dbReference>
<dbReference type="CDD" id="cd08504">
    <property type="entry name" value="PBP2_OppA"/>
    <property type="match status" value="1"/>
</dbReference>
<dbReference type="PROSITE" id="PS01040">
    <property type="entry name" value="SBP_BACTERIAL_5"/>
    <property type="match status" value="1"/>
</dbReference>
<dbReference type="SUPFAM" id="SSF53850">
    <property type="entry name" value="Periplasmic binding protein-like II"/>
    <property type="match status" value="1"/>
</dbReference>
<sequence length="555" mass="63074">MQLFKKKQLLKSASLLLTDLVITIGLVGCSSQSKSNKPKLVRTANLSANYSIITLDISKAQGFDQAGNLYDSLLYMNKHHQPVPALASKVKTSKDGKTYTFTIRKNAKFSNGDPITAQSFVYSWQRTLNPKTKSTHAYLFYGIKNAKQINFGKQPVSQLGAKAKNSRTLVVKLDHPIAYFTKLMTYQAFSPQDKKIVDKYGSQYGQSAKATVYSGPYVMTKWHPQSSTWTFKKNPNYWDKSAVKMNTIHMNYEVDPQTSLSLYQAKKLDFTIIKGDQVQNYQNSKNLYHGPYSYMNYLVYNQKIKNAKLKRAFNNVNIRKAISLTIDRKQIADNLLKGEALKPTGLVTKYLAYNPKTNEDFANEQTGRQGVAYNPKLAKQYWQRGLKQLGIKGLTFTLLTANDDNTKKTSEYINSAAEKQLSGLTINLQNVPSSISYQRSVSHNFEAELTGRGADIADPTAFLQPMMSNNALNTGQWSNKRFDQLINDASYTNNQNRSIRWNKMLKAEKILMDQQAVTPLYQDYNVYLKRPSLHGITHNTTGSQWNYKYLYVKND</sequence>
<dbReference type="RefSeq" id="WP_225419044.1">
    <property type="nucleotide sequence ID" value="NZ_JBHTLH010000005.1"/>
</dbReference>
<evidence type="ECO:0000256" key="3">
    <source>
        <dbReference type="ARBA" id="ARBA00022448"/>
    </source>
</evidence>
<evidence type="ECO:0000313" key="6">
    <source>
        <dbReference type="EMBL" id="MFD1124174.1"/>
    </source>
</evidence>
<dbReference type="PIRSF" id="PIRSF002741">
    <property type="entry name" value="MppA"/>
    <property type="match status" value="1"/>
</dbReference>
<dbReference type="Gene3D" id="3.40.190.10">
    <property type="entry name" value="Periplasmic binding protein-like II"/>
    <property type="match status" value="1"/>
</dbReference>
<dbReference type="Gene3D" id="3.90.76.10">
    <property type="entry name" value="Dipeptide-binding Protein, Domain 1"/>
    <property type="match status" value="1"/>
</dbReference>
<comment type="caution">
    <text evidence="6">The sequence shown here is derived from an EMBL/GenBank/DDBJ whole genome shotgun (WGS) entry which is preliminary data.</text>
</comment>
<keyword evidence="4" id="KW-0732">Signal</keyword>
<organism evidence="6 7">
    <name type="scientific">Lentilactobacillus raoultii</name>
    <dbReference type="NCBI Taxonomy" id="1987503"/>
    <lineage>
        <taxon>Bacteria</taxon>
        <taxon>Bacillati</taxon>
        <taxon>Bacillota</taxon>
        <taxon>Bacilli</taxon>
        <taxon>Lactobacillales</taxon>
        <taxon>Lactobacillaceae</taxon>
        <taxon>Lentilactobacillus</taxon>
    </lineage>
</organism>
<dbReference type="InterPro" id="IPR039424">
    <property type="entry name" value="SBP_5"/>
</dbReference>
<accession>A0ABW3PC38</accession>
<dbReference type="InterPro" id="IPR000914">
    <property type="entry name" value="SBP_5_dom"/>
</dbReference>
<proteinExistence type="inferred from homology"/>
<evidence type="ECO:0000259" key="5">
    <source>
        <dbReference type="Pfam" id="PF00496"/>
    </source>
</evidence>
<reference evidence="7" key="1">
    <citation type="journal article" date="2019" name="Int. J. Syst. Evol. Microbiol.">
        <title>The Global Catalogue of Microorganisms (GCM) 10K type strain sequencing project: providing services to taxonomists for standard genome sequencing and annotation.</title>
        <authorList>
            <consortium name="The Broad Institute Genomics Platform"/>
            <consortium name="The Broad Institute Genome Sequencing Center for Infectious Disease"/>
            <person name="Wu L."/>
            <person name="Ma J."/>
        </authorList>
    </citation>
    <scope>NUCLEOTIDE SEQUENCE [LARGE SCALE GENOMIC DNA]</scope>
    <source>
        <strain evidence="7">CCUG 71848</strain>
    </source>
</reference>
<dbReference type="EMBL" id="JBHTLH010000005">
    <property type="protein sequence ID" value="MFD1124174.1"/>
    <property type="molecule type" value="Genomic_DNA"/>
</dbReference>
<evidence type="ECO:0000313" key="7">
    <source>
        <dbReference type="Proteomes" id="UP001597156"/>
    </source>
</evidence>
<keyword evidence="3" id="KW-0813">Transport</keyword>
<dbReference type="Proteomes" id="UP001597156">
    <property type="component" value="Unassembled WGS sequence"/>
</dbReference>
<evidence type="ECO:0000256" key="4">
    <source>
        <dbReference type="ARBA" id="ARBA00022729"/>
    </source>
</evidence>
<feature type="domain" description="Solute-binding protein family 5" evidence="5">
    <location>
        <begin position="81"/>
        <end position="470"/>
    </location>
</feature>
<name>A0ABW3PC38_9LACO</name>
<comment type="subcellular location">
    <subcellularLocation>
        <location evidence="1">Cell membrane</location>
        <topology evidence="1">Lipid-anchor</topology>
    </subcellularLocation>
</comment>
<dbReference type="PANTHER" id="PTHR30290">
    <property type="entry name" value="PERIPLASMIC BINDING COMPONENT OF ABC TRANSPORTER"/>
    <property type="match status" value="1"/>
</dbReference>
<protein>
    <submittedName>
        <fullName evidence="6">Peptide ABC transporter substrate-binding protein</fullName>
    </submittedName>
</protein>
<keyword evidence="7" id="KW-1185">Reference proteome</keyword>
<dbReference type="InterPro" id="IPR023765">
    <property type="entry name" value="SBP_5_CS"/>
</dbReference>
<dbReference type="InterPro" id="IPR030678">
    <property type="entry name" value="Peptide/Ni-bd"/>
</dbReference>
<gene>
    <name evidence="6" type="ORF">ACFQ22_02195</name>
</gene>
<dbReference type="Pfam" id="PF00496">
    <property type="entry name" value="SBP_bac_5"/>
    <property type="match status" value="1"/>
</dbReference>